<dbReference type="EMBL" id="BSXS01000474">
    <property type="protein sequence ID" value="GME72641.1"/>
    <property type="molecule type" value="Genomic_DNA"/>
</dbReference>
<proteinExistence type="predicted"/>
<evidence type="ECO:0000313" key="1">
    <source>
        <dbReference type="EMBL" id="GME72641.1"/>
    </source>
</evidence>
<organism evidence="1 2">
    <name type="scientific">Ambrosiozyma monospora</name>
    <name type="common">Yeast</name>
    <name type="synonym">Endomycopsis monosporus</name>
    <dbReference type="NCBI Taxonomy" id="43982"/>
    <lineage>
        <taxon>Eukaryota</taxon>
        <taxon>Fungi</taxon>
        <taxon>Dikarya</taxon>
        <taxon>Ascomycota</taxon>
        <taxon>Saccharomycotina</taxon>
        <taxon>Pichiomycetes</taxon>
        <taxon>Pichiales</taxon>
        <taxon>Pichiaceae</taxon>
        <taxon>Ambrosiozyma</taxon>
    </lineage>
</organism>
<sequence length="176" mass="19228">MMRYFSEDPNADEFVRNSFSRKFSDFAEGAATSKNLDIEKFLLQLRQTGTTRAHPLSARVRQLAKKHVTEKQATGDAMGSATASGSAIGDVSGASTTMNGSASDLQFKVSNIKLSPRMRKRLQQKGQSQLRYSSVSSIDVESLLLKNDDGSSSRVSKLEATKNPCDQEAGFVQLQI</sequence>
<gene>
    <name evidence="1" type="ORF">Amon02_000107300</name>
</gene>
<protein>
    <submittedName>
        <fullName evidence="1">Unnamed protein product</fullName>
    </submittedName>
</protein>
<evidence type="ECO:0000313" key="2">
    <source>
        <dbReference type="Proteomes" id="UP001165064"/>
    </source>
</evidence>
<accession>A0ACB5SU96</accession>
<dbReference type="Proteomes" id="UP001165064">
    <property type="component" value="Unassembled WGS sequence"/>
</dbReference>
<comment type="caution">
    <text evidence="1">The sequence shown here is derived from an EMBL/GenBank/DDBJ whole genome shotgun (WGS) entry which is preliminary data.</text>
</comment>
<reference evidence="1" key="1">
    <citation type="submission" date="2023-04" db="EMBL/GenBank/DDBJ databases">
        <title>Ambrosiozyma monospora NBRC 10751.</title>
        <authorList>
            <person name="Ichikawa N."/>
            <person name="Sato H."/>
            <person name="Tonouchi N."/>
        </authorList>
    </citation>
    <scope>NUCLEOTIDE SEQUENCE</scope>
    <source>
        <strain evidence="1">NBRC 10751</strain>
    </source>
</reference>
<name>A0ACB5SU96_AMBMO</name>
<keyword evidence="2" id="KW-1185">Reference proteome</keyword>